<evidence type="ECO:0000256" key="15">
    <source>
        <dbReference type="ARBA" id="ARBA00048238"/>
    </source>
</evidence>
<dbReference type="InterPro" id="IPR036652">
    <property type="entry name" value="YjeF_N_dom_sf"/>
</dbReference>
<evidence type="ECO:0000256" key="1">
    <source>
        <dbReference type="ARBA" id="ARBA00000013"/>
    </source>
</evidence>
<feature type="domain" description="YjeF C-terminal" evidence="19">
    <location>
        <begin position="210"/>
        <end position="488"/>
    </location>
</feature>
<comment type="catalytic activity">
    <reaction evidence="15 17 18">
        <text>(6S)-NADHX + ADP = AMP + phosphate + NADH + H(+)</text>
        <dbReference type="Rhea" id="RHEA:32223"/>
        <dbReference type="ChEBI" id="CHEBI:15378"/>
        <dbReference type="ChEBI" id="CHEBI:43474"/>
        <dbReference type="ChEBI" id="CHEBI:57945"/>
        <dbReference type="ChEBI" id="CHEBI:64074"/>
        <dbReference type="ChEBI" id="CHEBI:456215"/>
        <dbReference type="ChEBI" id="CHEBI:456216"/>
        <dbReference type="EC" id="4.2.1.136"/>
    </reaction>
</comment>
<evidence type="ECO:0000256" key="5">
    <source>
        <dbReference type="ARBA" id="ARBA00022723"/>
    </source>
</evidence>
<dbReference type="GO" id="GO:0052855">
    <property type="term" value="F:ADP-dependent NAD(P)H-hydrate dehydratase activity"/>
    <property type="evidence" value="ECO:0007669"/>
    <property type="project" value="UniProtKB-UniRule"/>
</dbReference>
<sequence length="488" mass="53153">MIIDSRGMRQLEASSGFTNAQLMETAGKACADWISSHFSACRNILLLCGKGNNGGDGFVIGRILGSAFHVTAACVDGAPATKEAQDAFTLLSCDVLQDPDAILQAAQHTDLLVDCVYGVGFHGTLSARMKKLFSSINNMHLHVCSIDINSGAESDSGRYDPDAIRSDVTIALDCYKPFHMLRKDHQLFKHAYMVSLGIPHPDHSAFLEMNEDSFFAGYPRKKENAYKGTFGKTTVIGGSYGMAGALGMNIIGAKTVGVSYLNAVCPHEIYPVVASRFLTPVFHPFGDQDMYRVIEPLLYDTRAIAFGSGAVNMPKKEEILDLVLQAADCPVVLDAEAIRLLNHNYYILRFVHEPVILTPHIGEFSSLINRPVDVIQHDRIHLALQFAKDYKVFLVLKGPHTIVASPTGDLYINQSGCSGLAQAGSGDLLTGMIAGLLTMNNDVFQAVCMAVWLHGYLAEEGTKDHAANMLDLSRFPALADSLYFRHGF</sequence>
<comment type="caution">
    <text evidence="21">The sequence shown here is derived from an EMBL/GenBank/DDBJ whole genome shotgun (WGS) entry which is preliminary data.</text>
</comment>
<feature type="binding site" evidence="17">
    <location>
        <position position="426"/>
    </location>
    <ligand>
        <name>AMP</name>
        <dbReference type="ChEBI" id="CHEBI:456215"/>
    </ligand>
</feature>
<dbReference type="GO" id="GO:0046496">
    <property type="term" value="P:nicotinamide nucleotide metabolic process"/>
    <property type="evidence" value="ECO:0007669"/>
    <property type="project" value="UniProtKB-UniRule"/>
</dbReference>
<dbReference type="InterPro" id="IPR029056">
    <property type="entry name" value="Ribokinase-like"/>
</dbReference>
<dbReference type="InterPro" id="IPR030677">
    <property type="entry name" value="Nnr"/>
</dbReference>
<dbReference type="Pfam" id="PF03853">
    <property type="entry name" value="YjeF_N"/>
    <property type="match status" value="1"/>
</dbReference>
<dbReference type="EC" id="4.2.1.136" evidence="17"/>
<comment type="function">
    <text evidence="17">Catalyzes the dehydration of the S-form of NAD(P)HX at the expense of ADP, which is converted to AMP. Together with NAD(P)HX epimerase, which catalyzes the epimerization of the S- and R-forms, the enzyme allows the repair of both epimers of NAD(P)HX, a damaged form of NAD(P)H that is a result of enzymatic or heat-dependent hydration.</text>
</comment>
<evidence type="ECO:0000256" key="16">
    <source>
        <dbReference type="ARBA" id="ARBA00049209"/>
    </source>
</evidence>
<protein>
    <recommendedName>
        <fullName evidence="17">ADP-dependent (S)-NAD(P)H-hydrate dehydratase</fullName>
        <ecNumber evidence="17">4.2.1.136</ecNumber>
    </recommendedName>
    <alternativeName>
        <fullName evidence="17">ADP-dependent NAD(P)HX dehydratase</fullName>
    </alternativeName>
</protein>
<keyword evidence="8 17" id="KW-0521">NADP</keyword>
<feature type="binding site" evidence="17">
    <location>
        <position position="309"/>
    </location>
    <ligand>
        <name>(6S)-NADPHX</name>
        <dbReference type="ChEBI" id="CHEBI:64076"/>
    </ligand>
</feature>
<dbReference type="SUPFAM" id="SSF64153">
    <property type="entry name" value="YjeF N-terminal domain-like"/>
    <property type="match status" value="1"/>
</dbReference>
<reference evidence="21 22" key="1">
    <citation type="submission" date="2022-03" db="EMBL/GenBank/DDBJ databases">
        <title>Novel taxa within the pig intestine.</title>
        <authorList>
            <person name="Wylensek D."/>
            <person name="Bishof K."/>
            <person name="Afrizal A."/>
            <person name="Clavel T."/>
        </authorList>
    </citation>
    <scope>NUCLEOTIDE SEQUENCE [LARGE SCALE GENOMIC DNA]</scope>
    <source>
        <strain evidence="21 22">CLA-KB-P133</strain>
    </source>
</reference>
<dbReference type="GO" id="GO:0046872">
    <property type="term" value="F:metal ion binding"/>
    <property type="evidence" value="ECO:0007669"/>
    <property type="project" value="UniProtKB-UniRule"/>
</dbReference>
<dbReference type="NCBIfam" id="TIGR00197">
    <property type="entry name" value="yjeF_nterm"/>
    <property type="match status" value="1"/>
</dbReference>
<keyword evidence="9 18" id="KW-0630">Potassium</keyword>
<dbReference type="RefSeq" id="WP_370595202.1">
    <property type="nucleotide sequence ID" value="NZ_JALBUR010000001.1"/>
</dbReference>
<comment type="similarity">
    <text evidence="17">Belongs to the NnrD/CARKD family.</text>
</comment>
<name>A0AB35U485_9FIRM</name>
<evidence type="ECO:0000256" key="8">
    <source>
        <dbReference type="ARBA" id="ARBA00022857"/>
    </source>
</evidence>
<evidence type="ECO:0000313" key="21">
    <source>
        <dbReference type="EMBL" id="MDX8418487.1"/>
    </source>
</evidence>
<dbReference type="GO" id="GO:0052856">
    <property type="term" value="F:NAD(P)HX epimerase activity"/>
    <property type="evidence" value="ECO:0007669"/>
    <property type="project" value="UniProtKB-EC"/>
</dbReference>
<accession>A0AB35U485</accession>
<dbReference type="Gene3D" id="3.40.50.10260">
    <property type="entry name" value="YjeF N-terminal domain"/>
    <property type="match status" value="1"/>
</dbReference>
<feature type="binding site" evidence="17">
    <location>
        <begin position="397"/>
        <end position="401"/>
    </location>
    <ligand>
        <name>AMP</name>
        <dbReference type="ChEBI" id="CHEBI:456215"/>
    </ligand>
</feature>
<evidence type="ECO:0000256" key="4">
    <source>
        <dbReference type="ARBA" id="ARBA00009524"/>
    </source>
</evidence>
<keyword evidence="6 17" id="KW-0547">Nucleotide-binding</keyword>
<organism evidence="21 22">
    <name type="scientific">Grylomicrobium aquisgranensis</name>
    <dbReference type="NCBI Taxonomy" id="2926318"/>
    <lineage>
        <taxon>Bacteria</taxon>
        <taxon>Bacillati</taxon>
        <taxon>Bacillota</taxon>
        <taxon>Erysipelotrichia</taxon>
        <taxon>Erysipelotrichales</taxon>
        <taxon>Erysipelotrichaceae</taxon>
        <taxon>Grylomicrobium</taxon>
    </lineage>
</organism>
<proteinExistence type="inferred from homology"/>
<evidence type="ECO:0000256" key="13">
    <source>
        <dbReference type="ARBA" id="ARBA00023268"/>
    </source>
</evidence>
<keyword evidence="7 17" id="KW-0067">ATP-binding</keyword>
<comment type="catalytic activity">
    <reaction evidence="2 18">
        <text>(6R)-NADPHX = (6S)-NADPHX</text>
        <dbReference type="Rhea" id="RHEA:32227"/>
        <dbReference type="ChEBI" id="CHEBI:64076"/>
        <dbReference type="ChEBI" id="CHEBI:64077"/>
        <dbReference type="EC" id="5.1.99.6"/>
    </reaction>
</comment>
<evidence type="ECO:0000259" key="20">
    <source>
        <dbReference type="PROSITE" id="PS51385"/>
    </source>
</evidence>
<keyword evidence="11 18" id="KW-0413">Isomerase</keyword>
<keyword evidence="22" id="KW-1185">Reference proteome</keyword>
<dbReference type="Gene3D" id="3.40.1190.20">
    <property type="match status" value="1"/>
</dbReference>
<dbReference type="SUPFAM" id="SSF53613">
    <property type="entry name" value="Ribokinase-like"/>
    <property type="match status" value="1"/>
</dbReference>
<keyword evidence="12 17" id="KW-0456">Lyase</keyword>
<evidence type="ECO:0000313" key="22">
    <source>
        <dbReference type="Proteomes" id="UP001286174"/>
    </source>
</evidence>
<feature type="binding site" evidence="17">
    <location>
        <position position="245"/>
    </location>
    <ligand>
        <name>(6S)-NADPHX</name>
        <dbReference type="ChEBI" id="CHEBI:64076"/>
    </ligand>
</feature>
<dbReference type="PIRSF" id="PIRSF017184">
    <property type="entry name" value="Nnr"/>
    <property type="match status" value="1"/>
</dbReference>
<dbReference type="PANTHER" id="PTHR12592">
    <property type="entry name" value="ATP-DEPENDENT (S)-NAD(P)H-HYDRATE DEHYDRATASE FAMILY MEMBER"/>
    <property type="match status" value="1"/>
</dbReference>
<comment type="catalytic activity">
    <reaction evidence="1 18">
        <text>(6R)-NADHX = (6S)-NADHX</text>
        <dbReference type="Rhea" id="RHEA:32215"/>
        <dbReference type="ChEBI" id="CHEBI:64074"/>
        <dbReference type="ChEBI" id="CHEBI:64075"/>
        <dbReference type="EC" id="5.1.99.6"/>
    </reaction>
</comment>
<dbReference type="GO" id="GO:0005524">
    <property type="term" value="F:ATP binding"/>
    <property type="evidence" value="ECO:0007669"/>
    <property type="project" value="UniProtKB-UniRule"/>
</dbReference>
<dbReference type="CDD" id="cd01171">
    <property type="entry name" value="YXKO-related"/>
    <property type="match status" value="1"/>
</dbReference>
<evidence type="ECO:0000256" key="6">
    <source>
        <dbReference type="ARBA" id="ARBA00022741"/>
    </source>
</evidence>
<evidence type="ECO:0000256" key="7">
    <source>
        <dbReference type="ARBA" id="ARBA00022840"/>
    </source>
</evidence>
<evidence type="ECO:0000256" key="12">
    <source>
        <dbReference type="ARBA" id="ARBA00023239"/>
    </source>
</evidence>
<evidence type="ECO:0000256" key="11">
    <source>
        <dbReference type="ARBA" id="ARBA00023235"/>
    </source>
</evidence>
<dbReference type="Proteomes" id="UP001286174">
    <property type="component" value="Unassembled WGS sequence"/>
</dbReference>
<evidence type="ECO:0000256" key="3">
    <source>
        <dbReference type="ARBA" id="ARBA00006001"/>
    </source>
</evidence>
<feature type="binding site" evidence="17">
    <location>
        <position position="427"/>
    </location>
    <ligand>
        <name>(6S)-NADPHX</name>
        <dbReference type="ChEBI" id="CHEBI:64076"/>
    </ligand>
</feature>
<evidence type="ECO:0000256" key="9">
    <source>
        <dbReference type="ARBA" id="ARBA00022958"/>
    </source>
</evidence>
<keyword evidence="5 18" id="KW-0479">Metal-binding</keyword>
<keyword evidence="10 17" id="KW-0520">NAD</keyword>
<dbReference type="HAMAP" id="MF_01965">
    <property type="entry name" value="NADHX_dehydratase"/>
    <property type="match status" value="1"/>
</dbReference>
<dbReference type="PROSITE" id="PS51385">
    <property type="entry name" value="YJEF_N"/>
    <property type="match status" value="1"/>
</dbReference>
<comment type="subunit">
    <text evidence="17">Homotetramer.</text>
</comment>
<evidence type="ECO:0000256" key="18">
    <source>
        <dbReference type="PIRNR" id="PIRNR017184"/>
    </source>
</evidence>
<comment type="similarity">
    <text evidence="3 18">In the N-terminal section; belongs to the NnrE/AIBP family.</text>
</comment>
<gene>
    <name evidence="17" type="primary">nnrD</name>
    <name evidence="21" type="ORF">MOZ60_00080</name>
</gene>
<comment type="cofactor">
    <cofactor evidence="18">
        <name>K(+)</name>
        <dbReference type="ChEBI" id="CHEBI:29103"/>
    </cofactor>
    <text evidence="18">Binds 1 potassium ion per subunit.</text>
</comment>
<feature type="domain" description="YjeF N-terminal" evidence="20">
    <location>
        <begin position="1"/>
        <end position="204"/>
    </location>
</feature>
<dbReference type="PANTHER" id="PTHR12592:SF0">
    <property type="entry name" value="ATP-DEPENDENT (S)-NAD(P)H-HYDRATE DEHYDRATASE"/>
    <property type="match status" value="1"/>
</dbReference>
<dbReference type="NCBIfam" id="TIGR00196">
    <property type="entry name" value="yjeF_cterm"/>
    <property type="match status" value="1"/>
</dbReference>
<evidence type="ECO:0000256" key="14">
    <source>
        <dbReference type="ARBA" id="ARBA00025153"/>
    </source>
</evidence>
<dbReference type="InterPro" id="IPR004443">
    <property type="entry name" value="YjeF_N_dom"/>
</dbReference>
<evidence type="ECO:0000256" key="2">
    <source>
        <dbReference type="ARBA" id="ARBA00000909"/>
    </source>
</evidence>
<dbReference type="Pfam" id="PF01256">
    <property type="entry name" value="Carb_kinase"/>
    <property type="match status" value="1"/>
</dbReference>
<keyword evidence="13" id="KW-0511">Multifunctional enzyme</keyword>
<comment type="cofactor">
    <cofactor evidence="17">
        <name>Mg(2+)</name>
        <dbReference type="ChEBI" id="CHEBI:18420"/>
    </cofactor>
</comment>
<dbReference type="PROSITE" id="PS51383">
    <property type="entry name" value="YJEF_C_3"/>
    <property type="match status" value="1"/>
</dbReference>
<dbReference type="EMBL" id="JALBUR010000001">
    <property type="protein sequence ID" value="MDX8418487.1"/>
    <property type="molecule type" value="Genomic_DNA"/>
</dbReference>
<feature type="binding site" evidence="17">
    <location>
        <position position="360"/>
    </location>
    <ligand>
        <name>(6S)-NADPHX</name>
        <dbReference type="ChEBI" id="CHEBI:64076"/>
    </ligand>
</feature>
<evidence type="ECO:0000256" key="17">
    <source>
        <dbReference type="HAMAP-Rule" id="MF_01965"/>
    </source>
</evidence>
<evidence type="ECO:0000259" key="19">
    <source>
        <dbReference type="PROSITE" id="PS51383"/>
    </source>
</evidence>
<dbReference type="InterPro" id="IPR000631">
    <property type="entry name" value="CARKD"/>
</dbReference>
<dbReference type="GO" id="GO:0110051">
    <property type="term" value="P:metabolite repair"/>
    <property type="evidence" value="ECO:0007669"/>
    <property type="project" value="TreeGrafter"/>
</dbReference>
<comment type="catalytic activity">
    <reaction evidence="16 17 18">
        <text>(6S)-NADPHX + ADP = AMP + phosphate + NADPH + H(+)</text>
        <dbReference type="Rhea" id="RHEA:32235"/>
        <dbReference type="ChEBI" id="CHEBI:15378"/>
        <dbReference type="ChEBI" id="CHEBI:43474"/>
        <dbReference type="ChEBI" id="CHEBI:57783"/>
        <dbReference type="ChEBI" id="CHEBI:64076"/>
        <dbReference type="ChEBI" id="CHEBI:456215"/>
        <dbReference type="ChEBI" id="CHEBI:456216"/>
        <dbReference type="EC" id="4.2.1.136"/>
    </reaction>
</comment>
<dbReference type="AlphaFoldDB" id="A0AB35U485"/>
<comment type="similarity">
    <text evidence="4 18">In the C-terminal section; belongs to the NnrD/CARKD family.</text>
</comment>
<evidence type="ECO:0000256" key="10">
    <source>
        <dbReference type="ARBA" id="ARBA00023027"/>
    </source>
</evidence>
<comment type="function">
    <text evidence="14 18">Bifunctional enzyme that catalyzes the epimerization of the S- and R-forms of NAD(P)HX and the dehydration of the S-form of NAD(P)HX at the expense of ADP, which is converted to AMP. This allows the repair of both epimers of NAD(P)HX, a damaged form of NAD(P)H that is a result of enzymatic or heat-dependent hydration.</text>
</comment>